<reference evidence="2" key="1">
    <citation type="submission" date="2023-06" db="EMBL/GenBank/DDBJ databases">
        <authorList>
            <consortium name="Lawrence Berkeley National Laboratory"/>
            <person name="Ahrendt S."/>
            <person name="Sahu N."/>
            <person name="Indic B."/>
            <person name="Wong-Bajracharya J."/>
            <person name="Merenyi Z."/>
            <person name="Ke H.-M."/>
            <person name="Monk M."/>
            <person name="Kocsube S."/>
            <person name="Drula E."/>
            <person name="Lipzen A."/>
            <person name="Balint B."/>
            <person name="Henrissat B."/>
            <person name="Andreopoulos B."/>
            <person name="Martin F.M."/>
            <person name="Harder C.B."/>
            <person name="Rigling D."/>
            <person name="Ford K.L."/>
            <person name="Foster G.D."/>
            <person name="Pangilinan J."/>
            <person name="Papanicolaou A."/>
            <person name="Barry K."/>
            <person name="LaButti K."/>
            <person name="Viragh M."/>
            <person name="Koriabine M."/>
            <person name="Yan M."/>
            <person name="Riley R."/>
            <person name="Champramary S."/>
            <person name="Plett K.L."/>
            <person name="Tsai I.J."/>
            <person name="Slot J."/>
            <person name="Sipos G."/>
            <person name="Plett J."/>
            <person name="Nagy L.G."/>
            <person name="Grigoriev I.V."/>
        </authorList>
    </citation>
    <scope>NUCLEOTIDE SEQUENCE</scope>
    <source>
        <strain evidence="2">CCBAS 213</strain>
    </source>
</reference>
<name>A0AA39K4S6_ARMTA</name>
<sequence length="384" mass="43279">MLLPSVYVLCKWLAVEIRQDFSVASSLLSHSSLSFQPYGLLKLRGDPPIADQLLSLIELANIELLISADISGMNMVLEWSVDIDACIKNCTTVNIFLNTNLPPSDLSYGGGPYNDKMPIDPIFMSNGSYIANNRIQLINATPYVPTELNVSSFTPLYRYAPGLKDYSCTGLVCYPFDRYYTQIPTSTEDASMNKSTSLAIIIRDFLSGLEIKMPMWWEDRVSVVLQRTTIVIAYCLVITITFWIITLMISLIMITTVVFGFRQRNEIIVVPIGTVFAFIQLRSSMPGAPAEFGCVLDIFGLLPCIVLLSISAIGMVGIYLFADPDDPSQKLSENALRYVILHIWNTSKDWVWRARFRIMIARQIWRAPYNFEMPVMNTAHESRA</sequence>
<proteinExistence type="predicted"/>
<accession>A0AA39K4S6</accession>
<keyword evidence="1" id="KW-0812">Transmembrane</keyword>
<keyword evidence="1" id="KW-0472">Membrane</keyword>
<keyword evidence="1" id="KW-1133">Transmembrane helix</keyword>
<evidence type="ECO:0000313" key="3">
    <source>
        <dbReference type="Proteomes" id="UP001175211"/>
    </source>
</evidence>
<feature type="transmembrane region" description="Helical" evidence="1">
    <location>
        <begin position="298"/>
        <end position="322"/>
    </location>
</feature>
<dbReference type="Pfam" id="PF14494">
    <property type="entry name" value="DUF4436"/>
    <property type="match status" value="1"/>
</dbReference>
<evidence type="ECO:0000313" key="2">
    <source>
        <dbReference type="EMBL" id="KAK0452188.1"/>
    </source>
</evidence>
<dbReference type="Proteomes" id="UP001175211">
    <property type="component" value="Unassembled WGS sequence"/>
</dbReference>
<dbReference type="EMBL" id="JAUEPS010000031">
    <property type="protein sequence ID" value="KAK0452188.1"/>
    <property type="molecule type" value="Genomic_DNA"/>
</dbReference>
<dbReference type="InterPro" id="IPR027948">
    <property type="entry name" value="DUF4436"/>
</dbReference>
<dbReference type="GeneID" id="85361372"/>
<comment type="caution">
    <text evidence="2">The sequence shown here is derived from an EMBL/GenBank/DDBJ whole genome shotgun (WGS) entry which is preliminary data.</text>
</comment>
<dbReference type="AlphaFoldDB" id="A0AA39K4S6"/>
<keyword evidence="3" id="KW-1185">Reference proteome</keyword>
<gene>
    <name evidence="2" type="ORF">EV420DRAFT_1645828</name>
</gene>
<organism evidence="2 3">
    <name type="scientific">Armillaria tabescens</name>
    <name type="common">Ringless honey mushroom</name>
    <name type="synonym">Agaricus tabescens</name>
    <dbReference type="NCBI Taxonomy" id="1929756"/>
    <lineage>
        <taxon>Eukaryota</taxon>
        <taxon>Fungi</taxon>
        <taxon>Dikarya</taxon>
        <taxon>Basidiomycota</taxon>
        <taxon>Agaricomycotina</taxon>
        <taxon>Agaricomycetes</taxon>
        <taxon>Agaricomycetidae</taxon>
        <taxon>Agaricales</taxon>
        <taxon>Marasmiineae</taxon>
        <taxon>Physalacriaceae</taxon>
        <taxon>Desarmillaria</taxon>
    </lineage>
</organism>
<feature type="transmembrane region" description="Helical" evidence="1">
    <location>
        <begin position="267"/>
        <end position="286"/>
    </location>
</feature>
<feature type="transmembrane region" description="Helical" evidence="1">
    <location>
        <begin position="231"/>
        <end position="260"/>
    </location>
</feature>
<dbReference type="RefSeq" id="XP_060328022.1">
    <property type="nucleotide sequence ID" value="XM_060477824.1"/>
</dbReference>
<protein>
    <submittedName>
        <fullName evidence="2">Uncharacterized protein</fullName>
    </submittedName>
</protein>
<evidence type="ECO:0000256" key="1">
    <source>
        <dbReference type="SAM" id="Phobius"/>
    </source>
</evidence>